<accession>A0A1G5BY88</accession>
<proteinExistence type="predicted"/>
<dbReference type="Proteomes" id="UP000183047">
    <property type="component" value="Unassembled WGS sequence"/>
</dbReference>
<keyword evidence="1" id="KW-0812">Transmembrane</keyword>
<keyword evidence="1" id="KW-0472">Membrane</keyword>
<evidence type="ECO:0000256" key="1">
    <source>
        <dbReference type="SAM" id="Phobius"/>
    </source>
</evidence>
<keyword evidence="1" id="KW-1133">Transmembrane helix</keyword>
<protein>
    <submittedName>
        <fullName evidence="2">Listeria/Bacterioides repeat-containing protein</fullName>
    </submittedName>
</protein>
<name>A0A1G5BY88_9FIRM</name>
<dbReference type="EMBL" id="FMUR01000005">
    <property type="protein sequence ID" value="SCX95098.1"/>
    <property type="molecule type" value="Genomic_DNA"/>
</dbReference>
<dbReference type="InterPro" id="IPR013378">
    <property type="entry name" value="InlB-like_B-rpt"/>
</dbReference>
<evidence type="ECO:0000313" key="3">
    <source>
        <dbReference type="Proteomes" id="UP000183047"/>
    </source>
</evidence>
<evidence type="ECO:0000313" key="2">
    <source>
        <dbReference type="EMBL" id="SCX95098.1"/>
    </source>
</evidence>
<organism evidence="2 3">
    <name type="scientific">Butyrivibrio hungatei</name>
    <dbReference type="NCBI Taxonomy" id="185008"/>
    <lineage>
        <taxon>Bacteria</taxon>
        <taxon>Bacillati</taxon>
        <taxon>Bacillota</taxon>
        <taxon>Clostridia</taxon>
        <taxon>Lachnospirales</taxon>
        <taxon>Lachnospiraceae</taxon>
        <taxon>Butyrivibrio</taxon>
    </lineage>
</organism>
<feature type="transmembrane region" description="Helical" evidence="1">
    <location>
        <begin position="12"/>
        <end position="33"/>
    </location>
</feature>
<keyword evidence="3" id="KW-1185">Reference proteome</keyword>
<dbReference type="AlphaFoldDB" id="A0A1G5BY88"/>
<gene>
    <name evidence="2" type="ORF">SAMN02910451_00878</name>
</gene>
<reference evidence="3" key="1">
    <citation type="submission" date="2016-10" db="EMBL/GenBank/DDBJ databases">
        <authorList>
            <person name="Varghese N."/>
            <person name="Submissions S."/>
        </authorList>
    </citation>
    <scope>NUCLEOTIDE SEQUENCE [LARGE SCALE GENOMIC DNA]</scope>
    <source>
        <strain evidence="3">XBD2006</strain>
    </source>
</reference>
<dbReference type="NCBIfam" id="TIGR02543">
    <property type="entry name" value="List_Bact_rpt"/>
    <property type="match status" value="1"/>
</dbReference>
<sequence length="467" mass="51601">MAYKNKKLGRGLFIGLMCLIGITIIIGAAFIVLRPYKITLDLGDGSAPMTKIYTVNAGKIDLGIPKRSGYRFTGWTGSNGTKPQIDIAVGNGVLGNLCYTANWSTNLDVTCQDWIVDKNGNMIREITDEVDRFLDEGGSSKEYTVQKRTVQVKKGTVVSASKWGEDKDYKAYSDKYMYVGASKDVTVNEDGAVLFRYFYPILDVNYALDGENATNNADIAFFDLYVDGELVDEGAYDFCGAIPYGSEYKIALKNVNPLYQYDSTKEIAGKMSDSRGVATARFMTREGNCKVTCEDWVIDASGKRIKEITSEVDKFLAEGKSKKEYHSLGRNVNFSKGDIVSGELWGCDNSKGAYSSGYVYVSSSKGVSVDEKGAKVYRYFYPVLDVNGELNDEVLKNTSKIAKFNVYVDGKAVAENIADFFEGVPYGSEYEIKDIKTETGYELLKDDYSGVMGTIENCVDLRFKAAS</sequence>